<name>T0L4X0_COLGC</name>
<proteinExistence type="predicted"/>
<reference evidence="2" key="1">
    <citation type="journal article" date="2013" name="Mol. Plant Microbe Interact.">
        <title>Global aspects of pacC regulation of pathogenicity genes in Colletotrichum gloeosporioides as revealed by transcriptome analysis.</title>
        <authorList>
            <person name="Alkan N."/>
            <person name="Meng X."/>
            <person name="Friedlander G."/>
            <person name="Reuveni E."/>
            <person name="Sukno S."/>
            <person name="Sherman A."/>
            <person name="Thon M."/>
            <person name="Fluhr R."/>
            <person name="Prusky D."/>
        </authorList>
    </citation>
    <scope>NUCLEOTIDE SEQUENCE [LARGE SCALE GENOMIC DNA]</scope>
    <source>
        <strain evidence="2">Cg-14</strain>
    </source>
</reference>
<dbReference type="AlphaFoldDB" id="T0L4X0"/>
<dbReference type="EMBL" id="AMYD01003322">
    <property type="protein sequence ID" value="EQB46601.1"/>
    <property type="molecule type" value="Genomic_DNA"/>
</dbReference>
<evidence type="ECO:0000313" key="2">
    <source>
        <dbReference type="Proteomes" id="UP000015530"/>
    </source>
</evidence>
<organism evidence="1 2">
    <name type="scientific">Colletotrichum gloeosporioides (strain Cg-14)</name>
    <name type="common">Anthracnose fungus</name>
    <name type="synonym">Glomerella cingulata</name>
    <dbReference type="NCBI Taxonomy" id="1237896"/>
    <lineage>
        <taxon>Eukaryota</taxon>
        <taxon>Fungi</taxon>
        <taxon>Dikarya</taxon>
        <taxon>Ascomycota</taxon>
        <taxon>Pezizomycotina</taxon>
        <taxon>Sordariomycetes</taxon>
        <taxon>Hypocreomycetidae</taxon>
        <taxon>Glomerellales</taxon>
        <taxon>Glomerellaceae</taxon>
        <taxon>Colletotrichum</taxon>
        <taxon>Colletotrichum gloeosporioides species complex</taxon>
    </lineage>
</organism>
<comment type="caution">
    <text evidence="1">The sequence shown here is derived from an EMBL/GenBank/DDBJ whole genome shotgun (WGS) entry which is preliminary data.</text>
</comment>
<accession>T0L4X0</accession>
<dbReference type="HOGENOM" id="CLU_3428503_0_0_1"/>
<dbReference type="Proteomes" id="UP000015530">
    <property type="component" value="Unassembled WGS sequence"/>
</dbReference>
<protein>
    <submittedName>
        <fullName evidence="1">Uncharacterized protein</fullName>
    </submittedName>
</protein>
<evidence type="ECO:0000313" key="1">
    <source>
        <dbReference type="EMBL" id="EQB46601.1"/>
    </source>
</evidence>
<gene>
    <name evidence="1" type="ORF">CGLO_14335</name>
</gene>
<sequence>MALSSMNIFEDCFAISLEIG</sequence>